<evidence type="ECO:0000313" key="2">
    <source>
        <dbReference type="Proteomes" id="UP000215902"/>
    </source>
</evidence>
<name>A0A267DD68_9PLAT</name>
<comment type="caution">
    <text evidence="1">The sequence shown here is derived from an EMBL/GenBank/DDBJ whole genome shotgun (WGS) entry which is preliminary data.</text>
</comment>
<dbReference type="AlphaFoldDB" id="A0A267DD68"/>
<dbReference type="EMBL" id="NIVC01004821">
    <property type="protein sequence ID" value="PAA46522.1"/>
    <property type="molecule type" value="Genomic_DNA"/>
</dbReference>
<dbReference type="Proteomes" id="UP000215902">
    <property type="component" value="Unassembled WGS sequence"/>
</dbReference>
<gene>
    <name evidence="1" type="ORF">BOX15_Mlig011821g7</name>
</gene>
<protein>
    <submittedName>
        <fullName evidence="1">Uncharacterized protein</fullName>
    </submittedName>
</protein>
<organism evidence="1 2">
    <name type="scientific">Macrostomum lignano</name>
    <dbReference type="NCBI Taxonomy" id="282301"/>
    <lineage>
        <taxon>Eukaryota</taxon>
        <taxon>Metazoa</taxon>
        <taxon>Spiralia</taxon>
        <taxon>Lophotrochozoa</taxon>
        <taxon>Platyhelminthes</taxon>
        <taxon>Rhabditophora</taxon>
        <taxon>Macrostomorpha</taxon>
        <taxon>Macrostomida</taxon>
        <taxon>Macrostomidae</taxon>
        <taxon>Macrostomum</taxon>
    </lineage>
</organism>
<reference evidence="1 2" key="1">
    <citation type="submission" date="2017-06" db="EMBL/GenBank/DDBJ databases">
        <title>A platform for efficient transgenesis in Macrostomum lignano, a flatworm model organism for stem cell research.</title>
        <authorList>
            <person name="Berezikov E."/>
        </authorList>
    </citation>
    <scope>NUCLEOTIDE SEQUENCE [LARGE SCALE GENOMIC DNA]</scope>
    <source>
        <strain evidence="1">DV1</strain>
        <tissue evidence="1">Whole organism</tissue>
    </source>
</reference>
<accession>A0A267DD68</accession>
<keyword evidence="2" id="KW-1185">Reference proteome</keyword>
<evidence type="ECO:0000313" key="1">
    <source>
        <dbReference type="EMBL" id="PAA46522.1"/>
    </source>
</evidence>
<feature type="non-terminal residue" evidence="1">
    <location>
        <position position="1"/>
    </location>
</feature>
<sequence>ASSGNRRSRLCQVNNNNNSIASTNTQSYSYSALQVVDDLNHSRSSETGSGGAVPASGPLLSLMFTFDINLEHAVFVLHACHGVLAEALFVLASGGALRSTGLPVWTPQDDADVLSCDIERMRRVRDRFGRVDVCLRLIYLGDCGWPEPDRDPPELALCC</sequence>
<proteinExistence type="predicted"/>